<accession>A0A5M7C2L7</accession>
<dbReference type="PANTHER" id="PTHR34822:SF1">
    <property type="entry name" value="GRPB FAMILY PROTEIN"/>
    <property type="match status" value="1"/>
</dbReference>
<gene>
    <name evidence="2" type="ORF">F1721_08500</name>
</gene>
<dbReference type="SUPFAM" id="SSF81301">
    <property type="entry name" value="Nucleotidyltransferase"/>
    <property type="match status" value="1"/>
</dbReference>
<feature type="compositionally biased region" description="Basic and acidic residues" evidence="1">
    <location>
        <begin position="92"/>
        <end position="103"/>
    </location>
</feature>
<evidence type="ECO:0000313" key="3">
    <source>
        <dbReference type="Proteomes" id="UP000323946"/>
    </source>
</evidence>
<dbReference type="SMR" id="A0A5M7C2L7"/>
<dbReference type="EMBL" id="VWPH01000003">
    <property type="protein sequence ID" value="KAA5836329.1"/>
    <property type="molecule type" value="Genomic_DNA"/>
</dbReference>
<dbReference type="Gene3D" id="3.30.460.10">
    <property type="entry name" value="Beta Polymerase, domain 2"/>
    <property type="match status" value="1"/>
</dbReference>
<dbReference type="PANTHER" id="PTHR34822">
    <property type="entry name" value="GRPB DOMAIN PROTEIN (AFU_ORTHOLOGUE AFUA_1G01530)"/>
    <property type="match status" value="1"/>
</dbReference>
<evidence type="ECO:0000313" key="2">
    <source>
        <dbReference type="EMBL" id="KAA5836329.1"/>
    </source>
</evidence>
<sequence length="198" mass="22142">MPPAVIVAHDPAWPARAQQLLGEVRAAFAPLDEADRFVYEHIGSTAVPGLAAKPIVDLQVRMPSLPGLAELADVLAPTPFVPAHGARPDSPGVHRDTPRPGDRADAARYEKRLFHAPAEAAILHIRRTDSPFAEFVVEFRDWLRHHPDQARRYEQIKRALAEQHADAPDYDDYTRAKSDFLNEIQPQLRAWARSRTSS</sequence>
<dbReference type="InterPro" id="IPR043519">
    <property type="entry name" value="NT_sf"/>
</dbReference>
<feature type="region of interest" description="Disordered" evidence="1">
    <location>
        <begin position="83"/>
        <end position="103"/>
    </location>
</feature>
<dbReference type="Proteomes" id="UP000323946">
    <property type="component" value="Unassembled WGS sequence"/>
</dbReference>
<keyword evidence="3" id="KW-1185">Reference proteome</keyword>
<dbReference type="Pfam" id="PF04229">
    <property type="entry name" value="GrpB"/>
    <property type="match status" value="1"/>
</dbReference>
<dbReference type="AlphaFoldDB" id="A0A5M7C2L7"/>
<proteinExistence type="predicted"/>
<dbReference type="OrthoDB" id="9799092at2"/>
<comment type="caution">
    <text evidence="2">The sequence shown here is derived from an EMBL/GenBank/DDBJ whole genome shotgun (WGS) entry which is preliminary data.</text>
</comment>
<reference evidence="2 3" key="1">
    <citation type="submission" date="2019-09" db="EMBL/GenBank/DDBJ databases">
        <title>Draft genome sequence of the thermophilic Saccharopolyspora hirsuta VKM Ac-666T.</title>
        <authorList>
            <person name="Lobastova T.G."/>
            <person name="Fokina V."/>
            <person name="Bragin E.Y."/>
            <person name="Shtratnikova V.Y."/>
            <person name="Starodumova I.P."/>
            <person name="Tarlachkov S.V."/>
            <person name="Donova M.V."/>
        </authorList>
    </citation>
    <scope>NUCLEOTIDE SEQUENCE [LARGE SCALE GENOMIC DNA]</scope>
    <source>
        <strain evidence="2 3">VKM Ac-666</strain>
    </source>
</reference>
<name>A0A5M7C2L7_SACHI</name>
<organism evidence="2 3">
    <name type="scientific">Saccharopolyspora hirsuta</name>
    <dbReference type="NCBI Taxonomy" id="1837"/>
    <lineage>
        <taxon>Bacteria</taxon>
        <taxon>Bacillati</taxon>
        <taxon>Actinomycetota</taxon>
        <taxon>Actinomycetes</taxon>
        <taxon>Pseudonocardiales</taxon>
        <taxon>Pseudonocardiaceae</taxon>
        <taxon>Saccharopolyspora</taxon>
    </lineage>
</organism>
<protein>
    <submittedName>
        <fullName evidence="2">GrpB family protein</fullName>
    </submittedName>
</protein>
<evidence type="ECO:0000256" key="1">
    <source>
        <dbReference type="SAM" id="MobiDB-lite"/>
    </source>
</evidence>
<dbReference type="RefSeq" id="WP_150065985.1">
    <property type="nucleotide sequence ID" value="NZ_JBEPDJ010000003.1"/>
</dbReference>
<dbReference type="InterPro" id="IPR007344">
    <property type="entry name" value="GrpB/CoaE"/>
</dbReference>